<dbReference type="OrthoDB" id="5464839at2"/>
<dbReference type="Proteomes" id="UP000626244">
    <property type="component" value="Unassembled WGS sequence"/>
</dbReference>
<keyword evidence="3" id="KW-1185">Reference proteome</keyword>
<name>A0A8J3AMG4_9BACI</name>
<dbReference type="Gene3D" id="1.20.120.450">
    <property type="entry name" value="dinb family like domain"/>
    <property type="match status" value="1"/>
</dbReference>
<dbReference type="Pfam" id="PF12867">
    <property type="entry name" value="DinB_2"/>
    <property type="match status" value="1"/>
</dbReference>
<accession>A0A8J3AMG4</accession>
<dbReference type="AlphaFoldDB" id="A0A8J3AMG4"/>
<protein>
    <recommendedName>
        <fullName evidence="1">DinB-like domain-containing protein</fullName>
    </recommendedName>
</protein>
<comment type="caution">
    <text evidence="2">The sequence shown here is derived from an EMBL/GenBank/DDBJ whole genome shotgun (WGS) entry which is preliminary data.</text>
</comment>
<dbReference type="SUPFAM" id="SSF109854">
    <property type="entry name" value="DinB/YfiT-like putative metalloenzymes"/>
    <property type="match status" value="1"/>
</dbReference>
<dbReference type="RefSeq" id="WP_087998001.1">
    <property type="nucleotide sequence ID" value="NZ_BMHB01000001.1"/>
</dbReference>
<feature type="domain" description="DinB-like" evidence="1">
    <location>
        <begin position="7"/>
        <end position="153"/>
    </location>
</feature>
<sequence length="160" mass="18826">MKENIQIRNELFEAVRDLSNDQLNKKVNEDQWSIMQVLDHLYLMEAGLVKMMTKTFNTAPSEEISEKPIHLTLDRTLKFNAPNYFVPTNEFVTLEEMQQKLSNSRSALHTFVEETKDHHLEDKGFPHPAFGQVNLKQWIPFIGLHEKRHLEQINDIKNQL</sequence>
<evidence type="ECO:0000313" key="2">
    <source>
        <dbReference type="EMBL" id="GGI13053.1"/>
    </source>
</evidence>
<evidence type="ECO:0000313" key="3">
    <source>
        <dbReference type="Proteomes" id="UP000626244"/>
    </source>
</evidence>
<evidence type="ECO:0000259" key="1">
    <source>
        <dbReference type="Pfam" id="PF12867"/>
    </source>
</evidence>
<gene>
    <name evidence="2" type="primary">yuaE</name>
    <name evidence="2" type="ORF">GCM10007380_15990</name>
</gene>
<dbReference type="InterPro" id="IPR024775">
    <property type="entry name" value="DinB-like"/>
</dbReference>
<dbReference type="EMBL" id="BMHB01000001">
    <property type="protein sequence ID" value="GGI13053.1"/>
    <property type="molecule type" value="Genomic_DNA"/>
</dbReference>
<organism evidence="2 3">
    <name type="scientific">Gottfriedia solisilvae</name>
    <dbReference type="NCBI Taxonomy" id="1516104"/>
    <lineage>
        <taxon>Bacteria</taxon>
        <taxon>Bacillati</taxon>
        <taxon>Bacillota</taxon>
        <taxon>Bacilli</taxon>
        <taxon>Bacillales</taxon>
        <taxon>Bacillaceae</taxon>
        <taxon>Gottfriedia</taxon>
    </lineage>
</organism>
<dbReference type="InterPro" id="IPR034660">
    <property type="entry name" value="DinB/YfiT-like"/>
</dbReference>
<proteinExistence type="predicted"/>
<reference evidence="3" key="1">
    <citation type="journal article" date="2019" name="Int. J. Syst. Evol. Microbiol.">
        <title>The Global Catalogue of Microorganisms (GCM) 10K type strain sequencing project: providing services to taxonomists for standard genome sequencing and annotation.</title>
        <authorList>
            <consortium name="The Broad Institute Genomics Platform"/>
            <consortium name="The Broad Institute Genome Sequencing Center for Infectious Disease"/>
            <person name="Wu L."/>
            <person name="Ma J."/>
        </authorList>
    </citation>
    <scope>NUCLEOTIDE SEQUENCE [LARGE SCALE GENOMIC DNA]</scope>
    <source>
        <strain evidence="3">CGMCC 1.14993</strain>
    </source>
</reference>